<evidence type="ECO:0000256" key="11">
    <source>
        <dbReference type="ARBA" id="ARBA00023268"/>
    </source>
</evidence>
<evidence type="ECO:0000256" key="2">
    <source>
        <dbReference type="ARBA" id="ARBA00022598"/>
    </source>
</evidence>
<keyword evidence="6" id="KW-0547">Nucleotide-binding</keyword>
<dbReference type="GO" id="GO:0005634">
    <property type="term" value="C:nucleus"/>
    <property type="evidence" value="ECO:0007669"/>
    <property type="project" value="TreeGrafter"/>
</dbReference>
<dbReference type="GO" id="GO:0004519">
    <property type="term" value="F:endonuclease activity"/>
    <property type="evidence" value="ECO:0007669"/>
    <property type="project" value="UniProtKB-KW"/>
</dbReference>
<evidence type="ECO:0000256" key="10">
    <source>
        <dbReference type="ARBA" id="ARBA00022840"/>
    </source>
</evidence>
<dbReference type="PANTHER" id="PTHR32004:SF1">
    <property type="entry name" value="TRNA LIGASE"/>
    <property type="match status" value="1"/>
</dbReference>
<dbReference type="InterPro" id="IPR019039">
    <property type="entry name" value="T4-Rnl1-like_N"/>
</dbReference>
<evidence type="ECO:0000256" key="15">
    <source>
        <dbReference type="ARBA" id="ARBA00073988"/>
    </source>
</evidence>
<dbReference type="PIRSF" id="PIRSF019634">
    <property type="entry name" value="tRNA_lig_yeast"/>
    <property type="match status" value="1"/>
</dbReference>
<keyword evidence="4 16" id="KW-0819">tRNA processing</keyword>
<dbReference type="GO" id="GO:0005524">
    <property type="term" value="F:ATP binding"/>
    <property type="evidence" value="ECO:0007669"/>
    <property type="project" value="UniProtKB-UniRule"/>
</dbReference>
<sequence length="829" mass="96064">MFVPLDRVYDTPDDVEDLVNELEESTLLKKYGRCKKFSNIINNTDQEITSWKFNEWDYYSKKETRKLPCNARGLFTVGNEIVVRGYDKFFNVDEVPETKFDFLKNNTTGPYDLTLKENGCIIFISGLLNGDLVVCSKHSTGQRDDLTRNHAIQGEIEIEKQLHKINKSKKDLGLLLYSLNVTAVTELCNDEFEEHVLPYSKEASGLYLHGLNFNTRKFKTYPIQRVNDFALEWGFKPVDYFQKNSFDALWDCLQEAAKTGTYDNREVEGFVIRCQLNGDDFFFKFKFEEPYLLYRQFREVTKSFISNKLPISAIIAKVKKHKYITLKYLDFIKTLFDNEPSYKDNFLNGFGIIKIRQLFLKENGLNETSGMELIEYDSLDSKLKELSLVDEPTSYKYVLIPISTIGCGKTTVFQTVLNLFPNWAHVQNDNIANNSTKNKLVVQCLTELAQPNTSLVFCDRNNHQKRERQQLFEQFLSLKDSYLSADVGLKFIAINFVDNSLDKKELFDITYDRISKRGDNHQSIKFNTDAKLANQVMNGFIKRFQRLDTSQEPDNQFHLVIDMKLSENSSLCNAKTIVNELKQFSNLIDTVPSDYDFEDSFNKALDYKPDFTKTFGKPEKNKKKGASSMQQKKAKKSIVYYGVQIDTQKVKSIIHSKIETNPAWVELTNSGRVQDEFHITLSHVSAARQDQRQRDIWEDLNKKFNSESILTKYDGRDIMLLDFYCDIKFNKLIIAQDTLICVDASIIESFNADHDVVDLKCSNAYPHITIGTMKPEIKPFQSNIILKKLFDSHGYELKDGVYDIEDSYVEVINFDDSAKLEKMMCFVHF</sequence>
<keyword evidence="11" id="KW-0511">Multifunctional enzyme</keyword>
<gene>
    <name evidence="21" type="ORF">AC631_01838</name>
</gene>
<evidence type="ECO:0000256" key="14">
    <source>
        <dbReference type="ARBA" id="ARBA00061627"/>
    </source>
</evidence>
<evidence type="ECO:0000313" key="22">
    <source>
        <dbReference type="Proteomes" id="UP000054251"/>
    </source>
</evidence>
<dbReference type="GO" id="GO:0051730">
    <property type="term" value="F:GTP-dependent polyribonucleotide 5'-hydroxyl-kinase activity"/>
    <property type="evidence" value="ECO:0007669"/>
    <property type="project" value="InterPro"/>
</dbReference>
<dbReference type="Pfam" id="PF08303">
    <property type="entry name" value="tRNA_lig_kinase"/>
    <property type="match status" value="1"/>
</dbReference>
<accession>A0A0V1Q1W8</accession>
<evidence type="ECO:0000256" key="5">
    <source>
        <dbReference type="ARBA" id="ARBA00022722"/>
    </source>
</evidence>
<comment type="function">
    <text evidence="13">One of the two proteins required for the splicing of precursor tRNA molecules containing introns. The ligation activity requires three enzymatic activities: phosphorylation of the 5' terminus of the 3' half-tRNA in the presence of ATP, opening of the 2'3'-cyclic phosphodiester bond of the 5' half-tRNA leaving a 2'-phosphomonoester and ligation of the two tRNA halves in an ATP-dependent reaction.</text>
</comment>
<dbReference type="GeneID" id="26838847"/>
<dbReference type="InterPro" id="IPR015965">
    <property type="entry name" value="tRNA_lig_PDEase"/>
</dbReference>
<keyword evidence="9" id="KW-0378">Hydrolase</keyword>
<evidence type="ECO:0000256" key="16">
    <source>
        <dbReference type="PIRNR" id="PIRNR019634"/>
    </source>
</evidence>
<evidence type="ECO:0000256" key="6">
    <source>
        <dbReference type="ARBA" id="ARBA00022741"/>
    </source>
</evidence>
<keyword evidence="5" id="KW-0540">Nuclease</keyword>
<comment type="catalytic activity">
    <reaction evidence="12 16">
        <text>ATP + (ribonucleotide)n-3'-hydroxyl + 5'-phospho-(ribonucleotide)m = (ribonucleotide)n+m + AMP + diphosphate.</text>
        <dbReference type="EC" id="6.5.1.3"/>
    </reaction>
</comment>
<reference evidence="21 22" key="1">
    <citation type="submission" date="2015-11" db="EMBL/GenBank/DDBJ databases">
        <title>The genome of Debaryomyces fabryi.</title>
        <authorList>
            <person name="Tafer H."/>
            <person name="Lopandic K."/>
        </authorList>
    </citation>
    <scope>NUCLEOTIDE SEQUENCE [LARGE SCALE GENOMIC DNA]</scope>
    <source>
        <strain evidence="21 22">CBS 789</strain>
    </source>
</reference>
<evidence type="ECO:0000256" key="3">
    <source>
        <dbReference type="ARBA" id="ARBA00022679"/>
    </source>
</evidence>
<dbReference type="GO" id="GO:0008081">
    <property type="term" value="F:phosphoric diester hydrolase activity"/>
    <property type="evidence" value="ECO:0007669"/>
    <property type="project" value="InterPro"/>
</dbReference>
<dbReference type="Pfam" id="PF08302">
    <property type="entry name" value="tRNA_lig_CPD"/>
    <property type="match status" value="1"/>
</dbReference>
<keyword evidence="22" id="KW-1185">Reference proteome</keyword>
<keyword evidence="8" id="KW-0418">Kinase</keyword>
<dbReference type="PANTHER" id="PTHR32004">
    <property type="entry name" value="TRNA LIGASE"/>
    <property type="match status" value="1"/>
</dbReference>
<evidence type="ECO:0000256" key="12">
    <source>
        <dbReference type="ARBA" id="ARBA00034038"/>
    </source>
</evidence>
<name>A0A0V1Q1W8_9ASCO</name>
<evidence type="ECO:0000256" key="7">
    <source>
        <dbReference type="ARBA" id="ARBA00022759"/>
    </source>
</evidence>
<evidence type="ECO:0000313" key="21">
    <source>
        <dbReference type="EMBL" id="KSA02374.1"/>
    </source>
</evidence>
<dbReference type="RefSeq" id="XP_015468476.1">
    <property type="nucleotide sequence ID" value="XM_015610668.1"/>
</dbReference>
<dbReference type="GO" id="GO:0003972">
    <property type="term" value="F:RNA ligase (ATP) activity"/>
    <property type="evidence" value="ECO:0007669"/>
    <property type="project" value="UniProtKB-UniRule"/>
</dbReference>
<feature type="domain" description="tRNA ligase phosphodiesterase" evidence="18">
    <location>
        <begin position="569"/>
        <end position="794"/>
    </location>
</feature>
<protein>
    <recommendedName>
        <fullName evidence="15 16">tRNA ligase</fullName>
        <ecNumber evidence="1 16">6.5.1.3</ecNumber>
    </recommendedName>
</protein>
<dbReference type="OrthoDB" id="276239at2759"/>
<keyword evidence="10" id="KW-0067">ATP-binding</keyword>
<dbReference type="GO" id="GO:0006388">
    <property type="term" value="P:tRNA splicing, via endonucleolytic cleavage and ligation"/>
    <property type="evidence" value="ECO:0007669"/>
    <property type="project" value="UniProtKB-UniRule"/>
</dbReference>
<feature type="active site" description="N6-AMP-lysine intermediate" evidence="17">
    <location>
        <position position="116"/>
    </location>
</feature>
<evidence type="ECO:0000256" key="8">
    <source>
        <dbReference type="ARBA" id="ARBA00022777"/>
    </source>
</evidence>
<comment type="similarity">
    <text evidence="14 16">Belongs to the TRL1 family.</text>
</comment>
<evidence type="ECO:0000256" key="9">
    <source>
        <dbReference type="ARBA" id="ARBA00022801"/>
    </source>
</evidence>
<dbReference type="EC" id="6.5.1.3" evidence="1 16"/>
<dbReference type="Pfam" id="PF09511">
    <property type="entry name" value="RNA_lig_T4_1"/>
    <property type="match status" value="1"/>
</dbReference>
<evidence type="ECO:0000256" key="1">
    <source>
        <dbReference type="ARBA" id="ARBA00012724"/>
    </source>
</evidence>
<evidence type="ECO:0000259" key="20">
    <source>
        <dbReference type="Pfam" id="PF09511"/>
    </source>
</evidence>
<evidence type="ECO:0000256" key="4">
    <source>
        <dbReference type="ARBA" id="ARBA00022694"/>
    </source>
</evidence>
<dbReference type="InterPro" id="IPR012387">
    <property type="entry name" value="Trl1_fun"/>
</dbReference>
<evidence type="ECO:0000259" key="19">
    <source>
        <dbReference type="Pfam" id="PF08303"/>
    </source>
</evidence>
<dbReference type="Proteomes" id="UP000054251">
    <property type="component" value="Unassembled WGS sequence"/>
</dbReference>
<dbReference type="InterPro" id="IPR015966">
    <property type="entry name" value="tRNA_lig_kin_fungi"/>
</dbReference>
<feature type="domain" description="T4 RNA ligase 1-like N-terminal" evidence="20">
    <location>
        <begin position="70"/>
        <end position="292"/>
    </location>
</feature>
<dbReference type="InterPro" id="IPR027417">
    <property type="entry name" value="P-loop_NTPase"/>
</dbReference>
<feature type="domain" description="tRNA ligase kinase" evidence="19">
    <location>
        <begin position="398"/>
        <end position="565"/>
    </location>
</feature>
<dbReference type="Gene3D" id="3.40.50.300">
    <property type="entry name" value="P-loop containing nucleotide triphosphate hydrolases"/>
    <property type="match status" value="1"/>
</dbReference>
<evidence type="ECO:0000256" key="17">
    <source>
        <dbReference type="PIRSR" id="PIRSR019634-50"/>
    </source>
</evidence>
<dbReference type="AlphaFoldDB" id="A0A0V1Q1W8"/>
<evidence type="ECO:0000259" key="18">
    <source>
        <dbReference type="Pfam" id="PF08302"/>
    </source>
</evidence>
<organism evidence="21 22">
    <name type="scientific">Debaryomyces fabryi</name>
    <dbReference type="NCBI Taxonomy" id="58627"/>
    <lineage>
        <taxon>Eukaryota</taxon>
        <taxon>Fungi</taxon>
        <taxon>Dikarya</taxon>
        <taxon>Ascomycota</taxon>
        <taxon>Saccharomycotina</taxon>
        <taxon>Pichiomycetes</taxon>
        <taxon>Debaryomycetaceae</taxon>
        <taxon>Debaryomyces</taxon>
    </lineage>
</organism>
<proteinExistence type="inferred from homology"/>
<keyword evidence="3" id="KW-0808">Transferase</keyword>
<dbReference type="FunFam" id="3.40.50.300:FF:001934">
    <property type="entry name" value="tRNA ligase"/>
    <property type="match status" value="1"/>
</dbReference>
<evidence type="ECO:0000256" key="13">
    <source>
        <dbReference type="ARBA" id="ARBA00055002"/>
    </source>
</evidence>
<keyword evidence="2 16" id="KW-0436">Ligase</keyword>
<dbReference type="EMBL" id="LMYN01000028">
    <property type="protein sequence ID" value="KSA02374.1"/>
    <property type="molecule type" value="Genomic_DNA"/>
</dbReference>
<keyword evidence="7" id="KW-0255">Endonuclease</keyword>
<comment type="caution">
    <text evidence="21">The sequence shown here is derived from an EMBL/GenBank/DDBJ whole genome shotgun (WGS) entry which is preliminary data.</text>
</comment>